<dbReference type="Proteomes" id="UP000013909">
    <property type="component" value="Unassembled WGS sequence"/>
</dbReference>
<name>R7ZYE6_9BACT</name>
<dbReference type="InterPro" id="IPR024334">
    <property type="entry name" value="DUF3863"/>
</dbReference>
<feature type="domain" description="DUF3864" evidence="2">
    <location>
        <begin position="411"/>
        <end position="489"/>
    </location>
</feature>
<sequence>MTNIKIPQFAFLTLLLSGIGLLAWTSLTGQPHANEGQETETPRMLESVEPPTQLMGNRFLTFASVVRVNQIEVSRDEFHGVDESSVHSPREARILREAIAAAWPGARMTWAFSWLALHDERSNYRDLRELIVSYHREYGDEITFIPGAYFSPMYNSREQTNRDLHEGLKKVSEMVGGGYRPQAVIAGFMAAENLRYLAEEEGIHVCQGTIWSQYAVDNGDGDGSIVYPYYPSTEHFCKPAQSETDRIDCVNLDGWTVDFLNARYPGARRIDGVNCGSRMGVGPIETVIRLGTELGVRQMLATTSTHFDKGFDLNGFAWVTSTWELSLVEARKLFPFYQGRNGMEGLTVWLSEIRRRWPNAQMVTHGEFGMLWREHYKNNDALNYQFVHRGSGICGSEPELEIRWFMNKDFRLATLRDWIAQTPEKVIDFTRYDLETSEPEDAKPGHPIRNWSLMNRLNQKGSREQDVPTKIDELGPEEQAMIKRRYPVLLTEDHPNRIK</sequence>
<dbReference type="RefSeq" id="WP_010852645.1">
    <property type="nucleotide sequence ID" value="NZ_AQHR01000020.1"/>
</dbReference>
<dbReference type="Pfam" id="PF12979">
    <property type="entry name" value="DUF3863"/>
    <property type="match status" value="1"/>
</dbReference>
<organism evidence="3 4">
    <name type="scientific">Lunatimonas lonarensis</name>
    <dbReference type="NCBI Taxonomy" id="1232681"/>
    <lineage>
        <taxon>Bacteria</taxon>
        <taxon>Pseudomonadati</taxon>
        <taxon>Bacteroidota</taxon>
        <taxon>Cytophagia</taxon>
        <taxon>Cytophagales</taxon>
        <taxon>Cyclobacteriaceae</taxon>
    </lineage>
</organism>
<evidence type="ECO:0000313" key="4">
    <source>
        <dbReference type="Proteomes" id="UP000013909"/>
    </source>
</evidence>
<dbReference type="AlphaFoldDB" id="R7ZYE6"/>
<dbReference type="Gene3D" id="3.30.1120.110">
    <property type="match status" value="1"/>
</dbReference>
<reference evidence="3 4" key="1">
    <citation type="submission" date="2013-02" db="EMBL/GenBank/DDBJ databases">
        <title>A novel strain isolated from Lonar lake, Maharashtra, India.</title>
        <authorList>
            <person name="Singh A."/>
        </authorList>
    </citation>
    <scope>NUCLEOTIDE SEQUENCE [LARGE SCALE GENOMIC DNA]</scope>
    <source>
        <strain evidence="3 4">AK24</strain>
    </source>
</reference>
<dbReference type="InterPro" id="IPR024335">
    <property type="entry name" value="DUF3864"/>
</dbReference>
<dbReference type="STRING" id="1232681.ADIS_0496"/>
<evidence type="ECO:0000259" key="1">
    <source>
        <dbReference type="Pfam" id="PF12979"/>
    </source>
</evidence>
<evidence type="ECO:0000259" key="2">
    <source>
        <dbReference type="Pfam" id="PF12980"/>
    </source>
</evidence>
<dbReference type="Gene3D" id="3.20.20.510">
    <property type="entry name" value="Uncharacterised protein PF12979, DUF3863"/>
    <property type="match status" value="1"/>
</dbReference>
<keyword evidence="4" id="KW-1185">Reference proteome</keyword>
<proteinExistence type="predicted"/>
<comment type="caution">
    <text evidence="3">The sequence shown here is derived from an EMBL/GenBank/DDBJ whole genome shotgun (WGS) entry which is preliminary data.</text>
</comment>
<gene>
    <name evidence="3" type="ORF">ADIS_0496</name>
</gene>
<feature type="domain" description="DUF3863" evidence="1">
    <location>
        <begin position="53"/>
        <end position="406"/>
    </location>
</feature>
<evidence type="ECO:0000313" key="3">
    <source>
        <dbReference type="EMBL" id="EON79079.1"/>
    </source>
</evidence>
<dbReference type="EMBL" id="AQHR01000020">
    <property type="protein sequence ID" value="EON79079.1"/>
    <property type="molecule type" value="Genomic_DNA"/>
</dbReference>
<protein>
    <recommendedName>
        <fullName evidence="5">DUF3863 domain-containing protein</fullName>
    </recommendedName>
</protein>
<accession>R7ZYE6</accession>
<dbReference type="Pfam" id="PF12980">
    <property type="entry name" value="DUF3864"/>
    <property type="match status" value="1"/>
</dbReference>
<evidence type="ECO:0008006" key="5">
    <source>
        <dbReference type="Google" id="ProtNLM"/>
    </source>
</evidence>